<organism evidence="2 3">
    <name type="scientific">Sporosarcina limicola</name>
    <dbReference type="NCBI Taxonomy" id="34101"/>
    <lineage>
        <taxon>Bacteria</taxon>
        <taxon>Bacillati</taxon>
        <taxon>Bacillota</taxon>
        <taxon>Bacilli</taxon>
        <taxon>Bacillales</taxon>
        <taxon>Caryophanaceae</taxon>
        <taxon>Sporosarcina</taxon>
    </lineage>
</organism>
<gene>
    <name evidence="2" type="ORF">H4683_004070</name>
</gene>
<comment type="caution">
    <text evidence="2">The sequence shown here is derived from an EMBL/GenBank/DDBJ whole genome shotgun (WGS) entry which is preliminary data.</text>
</comment>
<keyword evidence="3" id="KW-1185">Reference proteome</keyword>
<feature type="transmembrane region" description="Helical" evidence="1">
    <location>
        <begin position="6"/>
        <end position="24"/>
    </location>
</feature>
<accession>A0A927MT69</accession>
<proteinExistence type="predicted"/>
<dbReference type="EMBL" id="JADBEL010000042">
    <property type="protein sequence ID" value="MBE1556944.1"/>
    <property type="molecule type" value="Genomic_DNA"/>
</dbReference>
<dbReference type="RefSeq" id="WP_192600545.1">
    <property type="nucleotide sequence ID" value="NZ_JADBEL010000042.1"/>
</dbReference>
<name>A0A927MT69_9BACL</name>
<keyword evidence="1" id="KW-0812">Transmembrane</keyword>
<dbReference type="Proteomes" id="UP000658225">
    <property type="component" value="Unassembled WGS sequence"/>
</dbReference>
<evidence type="ECO:0000313" key="2">
    <source>
        <dbReference type="EMBL" id="MBE1556944.1"/>
    </source>
</evidence>
<dbReference type="AlphaFoldDB" id="A0A927MT69"/>
<protein>
    <submittedName>
        <fullName evidence="2">Uncharacterized protein</fullName>
    </submittedName>
</protein>
<sequence>MDWGLMIVNVVGLFLLGLFIKKYLPAYMDQKGKNLATKEDIAEITRNTEEVKVLFQKEIALFSQELTFENDYAFNRYSILYARIYGIVIQSEYVRFFFKKHKIRELSLEEFPFIEINRTQIKQQRHPSTGEKLSEEIRFIDDEMTSFNKKELCDYIIKNSEYASPKLLKLAIAYRYAWSNYGGTKNIEGEKMSAAFNESEFELIKEIVKTIIVEYNEMRKIVNLSYSEHELTTGKLEHIEFK</sequence>
<keyword evidence="1" id="KW-0472">Membrane</keyword>
<evidence type="ECO:0000313" key="3">
    <source>
        <dbReference type="Proteomes" id="UP000658225"/>
    </source>
</evidence>
<keyword evidence="1" id="KW-1133">Transmembrane helix</keyword>
<evidence type="ECO:0000256" key="1">
    <source>
        <dbReference type="SAM" id="Phobius"/>
    </source>
</evidence>
<reference evidence="2" key="1">
    <citation type="submission" date="2020-10" db="EMBL/GenBank/DDBJ databases">
        <title>Genomic Encyclopedia of Type Strains, Phase IV (KMG-IV): sequencing the most valuable type-strain genomes for metagenomic binning, comparative biology and taxonomic classification.</title>
        <authorList>
            <person name="Goeker M."/>
        </authorList>
    </citation>
    <scope>NUCLEOTIDE SEQUENCE</scope>
    <source>
        <strain evidence="2">DSM 13886</strain>
    </source>
</reference>